<evidence type="ECO:0000256" key="1">
    <source>
        <dbReference type="ARBA" id="ARBA00001946"/>
    </source>
</evidence>
<evidence type="ECO:0000256" key="5">
    <source>
        <dbReference type="SAM" id="SignalP"/>
    </source>
</evidence>
<proteinExistence type="predicted"/>
<evidence type="ECO:0000259" key="6">
    <source>
        <dbReference type="Pfam" id="PF01397"/>
    </source>
</evidence>
<dbReference type="EnsemblPlants" id="MELO3C016587.2.1">
    <property type="protein sequence ID" value="MELO3C016587.2.1"/>
    <property type="gene ID" value="MELO3C016587.2"/>
</dbReference>
<keyword evidence="2" id="KW-0479">Metal-binding</keyword>
<dbReference type="InterPro" id="IPR008949">
    <property type="entry name" value="Isoprenoid_synthase_dom_sf"/>
</dbReference>
<comment type="cofactor">
    <cofactor evidence="1">
        <name>Mg(2+)</name>
        <dbReference type="ChEBI" id="CHEBI:18420"/>
    </cofactor>
</comment>
<keyword evidence="4" id="KW-0456">Lyase</keyword>
<evidence type="ECO:0000313" key="8">
    <source>
        <dbReference type="EnsemblPlants" id="MELO3C016587.2.1"/>
    </source>
</evidence>
<dbReference type="InterPro" id="IPR005630">
    <property type="entry name" value="Terpene_synthase_metal-bd"/>
</dbReference>
<dbReference type="Pfam" id="PF03936">
    <property type="entry name" value="Terpene_synth_C"/>
    <property type="match status" value="1"/>
</dbReference>
<dbReference type="Pfam" id="PF01397">
    <property type="entry name" value="Terpene_synth"/>
    <property type="match status" value="1"/>
</dbReference>
<feature type="signal peptide" evidence="5">
    <location>
        <begin position="1"/>
        <end position="18"/>
    </location>
</feature>
<keyword evidence="3" id="KW-0460">Magnesium</keyword>
<accession>A0A9I9DCC3</accession>
<dbReference type="InterPro" id="IPR050148">
    <property type="entry name" value="Terpene_synthase-like"/>
</dbReference>
<dbReference type="Gene3D" id="1.10.600.10">
    <property type="entry name" value="Farnesyl Diphosphate Synthase"/>
    <property type="match status" value="1"/>
</dbReference>
<evidence type="ECO:0000256" key="3">
    <source>
        <dbReference type="ARBA" id="ARBA00022842"/>
    </source>
</evidence>
<feature type="chain" id="PRO_5039911070" evidence="5">
    <location>
        <begin position="19"/>
        <end position="254"/>
    </location>
</feature>
<dbReference type="PANTHER" id="PTHR31225:SF221">
    <property type="entry name" value="(-)-GERMACRENE D SYNTHASE"/>
    <property type="match status" value="1"/>
</dbReference>
<feature type="domain" description="Terpene synthase N-terminal" evidence="6">
    <location>
        <begin position="31"/>
        <end position="124"/>
    </location>
</feature>
<evidence type="ECO:0000259" key="7">
    <source>
        <dbReference type="Pfam" id="PF03936"/>
    </source>
</evidence>
<dbReference type="InterPro" id="IPR001906">
    <property type="entry name" value="Terpene_synth_N"/>
</dbReference>
<dbReference type="SUPFAM" id="SSF48576">
    <property type="entry name" value="Terpenoid synthases"/>
    <property type="match status" value="1"/>
</dbReference>
<feature type="domain" description="Terpene synthase metal-binding" evidence="7">
    <location>
        <begin position="182"/>
        <end position="251"/>
    </location>
</feature>
<dbReference type="GO" id="GO:0016114">
    <property type="term" value="P:terpenoid biosynthetic process"/>
    <property type="evidence" value="ECO:0007669"/>
    <property type="project" value="InterPro"/>
</dbReference>
<dbReference type="InterPro" id="IPR036965">
    <property type="entry name" value="Terpene_synth_N_sf"/>
</dbReference>
<keyword evidence="5" id="KW-0732">Signal</keyword>
<sequence length="254" mass="30205">MIFLMLSVLLQTFILVFGRNVSFPLHLMIHCEDDDLHMIAHLFRLLRQQGYRISCVYGQEWKIKESLVEDEREILSQYEASRMRGHGEILLEEALEFTTTHLKTYIHRYSNINPNFASKVSNALKLPIRKGVPRINAREYLEIYQQHPSHNETLLTFSKLDFNVLQKLHQTELAEICRWWEDLNVPTNFSFARDRIVECYFWILSIYFEPHFKFGRKIFTKVVAMTSIMDDIYDAYGIFEELQVFTLAIKRLLS</sequence>
<dbReference type="PANTHER" id="PTHR31225">
    <property type="entry name" value="OS04G0344100 PROTEIN-RELATED"/>
    <property type="match status" value="1"/>
</dbReference>
<evidence type="ECO:0000256" key="4">
    <source>
        <dbReference type="ARBA" id="ARBA00023239"/>
    </source>
</evidence>
<dbReference type="GO" id="GO:0000287">
    <property type="term" value="F:magnesium ion binding"/>
    <property type="evidence" value="ECO:0007669"/>
    <property type="project" value="InterPro"/>
</dbReference>
<name>A0A9I9DCC3_CUCME</name>
<organism evidence="8">
    <name type="scientific">Cucumis melo</name>
    <name type="common">Muskmelon</name>
    <dbReference type="NCBI Taxonomy" id="3656"/>
    <lineage>
        <taxon>Eukaryota</taxon>
        <taxon>Viridiplantae</taxon>
        <taxon>Streptophyta</taxon>
        <taxon>Embryophyta</taxon>
        <taxon>Tracheophyta</taxon>
        <taxon>Spermatophyta</taxon>
        <taxon>Magnoliopsida</taxon>
        <taxon>eudicotyledons</taxon>
        <taxon>Gunneridae</taxon>
        <taxon>Pentapetalae</taxon>
        <taxon>rosids</taxon>
        <taxon>fabids</taxon>
        <taxon>Cucurbitales</taxon>
        <taxon>Cucurbitaceae</taxon>
        <taxon>Benincaseae</taxon>
        <taxon>Cucumis</taxon>
    </lineage>
</organism>
<protein>
    <submittedName>
        <fullName evidence="8">Uncharacterized protein</fullName>
    </submittedName>
</protein>
<reference evidence="8" key="1">
    <citation type="submission" date="2023-03" db="UniProtKB">
        <authorList>
            <consortium name="EnsemblPlants"/>
        </authorList>
    </citation>
    <scope>IDENTIFICATION</scope>
</reference>
<evidence type="ECO:0000256" key="2">
    <source>
        <dbReference type="ARBA" id="ARBA00022723"/>
    </source>
</evidence>
<dbReference type="Gramene" id="MELO3C016587.2.1">
    <property type="protein sequence ID" value="MELO3C016587.2.1"/>
    <property type="gene ID" value="MELO3C016587.2"/>
</dbReference>
<dbReference type="InterPro" id="IPR008930">
    <property type="entry name" value="Terpenoid_cyclase/PrenylTrfase"/>
</dbReference>
<dbReference type="Gene3D" id="1.50.10.130">
    <property type="entry name" value="Terpene synthase, N-terminal domain"/>
    <property type="match status" value="1"/>
</dbReference>
<dbReference type="SUPFAM" id="SSF48239">
    <property type="entry name" value="Terpenoid cyclases/Protein prenyltransferases"/>
    <property type="match status" value="1"/>
</dbReference>
<dbReference type="GO" id="GO:0010333">
    <property type="term" value="F:terpene synthase activity"/>
    <property type="evidence" value="ECO:0007669"/>
    <property type="project" value="InterPro"/>
</dbReference>
<dbReference type="AlphaFoldDB" id="A0A9I9DCC3"/>